<feature type="region of interest" description="Disordered" evidence="2">
    <location>
        <begin position="488"/>
        <end position="513"/>
    </location>
</feature>
<dbReference type="Proteomes" id="UP001303473">
    <property type="component" value="Unassembled WGS sequence"/>
</dbReference>
<dbReference type="SMART" id="SM00066">
    <property type="entry name" value="GAL4"/>
    <property type="match status" value="1"/>
</dbReference>
<dbReference type="PROSITE" id="PS00463">
    <property type="entry name" value="ZN2_CY6_FUNGAL_1"/>
    <property type="match status" value="1"/>
</dbReference>
<dbReference type="AlphaFoldDB" id="A0AAN6S4H1"/>
<evidence type="ECO:0000256" key="1">
    <source>
        <dbReference type="ARBA" id="ARBA00023242"/>
    </source>
</evidence>
<accession>A0AAN6S4H1</accession>
<dbReference type="InterPro" id="IPR001138">
    <property type="entry name" value="Zn2Cys6_DnaBD"/>
</dbReference>
<dbReference type="Gene3D" id="4.10.240.10">
    <property type="entry name" value="Zn(2)-C6 fungal-type DNA-binding domain"/>
    <property type="match status" value="1"/>
</dbReference>
<feature type="domain" description="Zn(2)-C6 fungal-type" evidence="3">
    <location>
        <begin position="4"/>
        <end position="37"/>
    </location>
</feature>
<dbReference type="PROSITE" id="PS50048">
    <property type="entry name" value="ZN2_CY6_FUNGAL_2"/>
    <property type="match status" value="1"/>
</dbReference>
<dbReference type="GO" id="GO:0000981">
    <property type="term" value="F:DNA-binding transcription factor activity, RNA polymerase II-specific"/>
    <property type="evidence" value="ECO:0007669"/>
    <property type="project" value="InterPro"/>
</dbReference>
<proteinExistence type="predicted"/>
<dbReference type="Pfam" id="PF00172">
    <property type="entry name" value="Zn_clus"/>
    <property type="match status" value="1"/>
</dbReference>
<reference evidence="5" key="1">
    <citation type="journal article" date="2023" name="Mol. Phylogenet. Evol.">
        <title>Genome-scale phylogeny and comparative genomics of the fungal order Sordariales.</title>
        <authorList>
            <person name="Hensen N."/>
            <person name="Bonometti L."/>
            <person name="Westerberg I."/>
            <person name="Brannstrom I.O."/>
            <person name="Guillou S."/>
            <person name="Cros-Aarteil S."/>
            <person name="Calhoun S."/>
            <person name="Haridas S."/>
            <person name="Kuo A."/>
            <person name="Mondo S."/>
            <person name="Pangilinan J."/>
            <person name="Riley R."/>
            <person name="LaButti K."/>
            <person name="Andreopoulos B."/>
            <person name="Lipzen A."/>
            <person name="Chen C."/>
            <person name="Yan M."/>
            <person name="Daum C."/>
            <person name="Ng V."/>
            <person name="Clum A."/>
            <person name="Steindorff A."/>
            <person name="Ohm R.A."/>
            <person name="Martin F."/>
            <person name="Silar P."/>
            <person name="Natvig D.O."/>
            <person name="Lalanne C."/>
            <person name="Gautier V."/>
            <person name="Ament-Velasquez S.L."/>
            <person name="Kruys A."/>
            <person name="Hutchinson M.I."/>
            <person name="Powell A.J."/>
            <person name="Barry K."/>
            <person name="Miller A.N."/>
            <person name="Grigoriev I.V."/>
            <person name="Debuchy R."/>
            <person name="Gladieux P."/>
            <person name="Hiltunen Thoren M."/>
            <person name="Johannesson H."/>
        </authorList>
    </citation>
    <scope>NUCLEOTIDE SEQUENCE [LARGE SCALE GENOMIC DNA]</scope>
    <source>
        <strain evidence="5">CBS 340.73</strain>
    </source>
</reference>
<evidence type="ECO:0000259" key="3">
    <source>
        <dbReference type="PROSITE" id="PS50048"/>
    </source>
</evidence>
<keyword evidence="5" id="KW-1185">Reference proteome</keyword>
<keyword evidence="1" id="KW-0539">Nucleus</keyword>
<evidence type="ECO:0000256" key="2">
    <source>
        <dbReference type="SAM" id="MobiDB-lite"/>
    </source>
</evidence>
<dbReference type="EMBL" id="MU853810">
    <property type="protein sequence ID" value="KAK3939516.1"/>
    <property type="molecule type" value="Genomic_DNA"/>
</dbReference>
<dbReference type="CDD" id="cd00067">
    <property type="entry name" value="GAL4"/>
    <property type="match status" value="1"/>
</dbReference>
<dbReference type="SUPFAM" id="SSF57701">
    <property type="entry name" value="Zn2/Cys6 DNA-binding domain"/>
    <property type="match status" value="1"/>
</dbReference>
<name>A0AAN6S4H1_9PEZI</name>
<feature type="compositionally biased region" description="Low complexity" evidence="2">
    <location>
        <begin position="488"/>
        <end position="507"/>
    </location>
</feature>
<evidence type="ECO:0000313" key="4">
    <source>
        <dbReference type="EMBL" id="KAK3939516.1"/>
    </source>
</evidence>
<organism evidence="4 5">
    <name type="scientific">Diplogelasinospora grovesii</name>
    <dbReference type="NCBI Taxonomy" id="303347"/>
    <lineage>
        <taxon>Eukaryota</taxon>
        <taxon>Fungi</taxon>
        <taxon>Dikarya</taxon>
        <taxon>Ascomycota</taxon>
        <taxon>Pezizomycotina</taxon>
        <taxon>Sordariomycetes</taxon>
        <taxon>Sordariomycetidae</taxon>
        <taxon>Sordariales</taxon>
        <taxon>Diplogelasinosporaceae</taxon>
        <taxon>Diplogelasinospora</taxon>
    </lineage>
</organism>
<protein>
    <recommendedName>
        <fullName evidence="3">Zn(2)-C6 fungal-type domain-containing protein</fullName>
    </recommendedName>
</protein>
<sequence>MFKSCNYCRHRKKKCVLTYPSARRCGECEHLNLACEFSLRQPSLKRRTTSQRIASRVSAAAAVVVGTATAAASDRGRRPPNSASIVATVKDGDCQLGSAGGARSPARKIILRDDSPDTPELTAGKYWKYVHPLTPFVPREMILDGNDNWNPVLRQCIELASSVWLHQGPEPALPQRAGDSLAMAIRGGLSLPDLAGVLLLLLRVPLETDLAQRVFGTVHAALLAGEVLPAPVLAGALVANTWLRLVGSSLAPLDVPEGYLPAYARSLDHATFGHHYLRLSSLALRYDRLRVAAEYGDLGPGAKLSWCRLEYECLFWAVQLPSSLLDLRDEMPARPEAVVIHSLHNLVLLSFYATVLGRQDTLGNLLALGPVPGVLHYICALARSVLVCPREMVHQWALLSDIQAATARILLALWRLTQFENFRGLLNLWDDALNRFPDQARCVRDEIGAGPWTIEQTDGYSVFWTFRDLRSLHLEDAVPELTTAIIPAASPSSSSSTNTNTESNSPAGASEWQ</sequence>
<dbReference type="GO" id="GO:0008270">
    <property type="term" value="F:zinc ion binding"/>
    <property type="evidence" value="ECO:0007669"/>
    <property type="project" value="InterPro"/>
</dbReference>
<gene>
    <name evidence="4" type="ORF">QBC46DRAFT_342481</name>
</gene>
<dbReference type="InterPro" id="IPR036864">
    <property type="entry name" value="Zn2-C6_fun-type_DNA-bd_sf"/>
</dbReference>
<evidence type="ECO:0000313" key="5">
    <source>
        <dbReference type="Proteomes" id="UP001303473"/>
    </source>
</evidence>
<comment type="caution">
    <text evidence="4">The sequence shown here is derived from an EMBL/GenBank/DDBJ whole genome shotgun (WGS) entry which is preliminary data.</text>
</comment>